<evidence type="ECO:0000313" key="3">
    <source>
        <dbReference type="Proteomes" id="UP000659124"/>
    </source>
</evidence>
<organism evidence="2 3">
    <name type="scientific">Chitinophaga qingshengii</name>
    <dbReference type="NCBI Taxonomy" id="1569794"/>
    <lineage>
        <taxon>Bacteria</taxon>
        <taxon>Pseudomonadati</taxon>
        <taxon>Bacteroidota</taxon>
        <taxon>Chitinophagia</taxon>
        <taxon>Chitinophagales</taxon>
        <taxon>Chitinophagaceae</taxon>
        <taxon>Chitinophaga</taxon>
    </lineage>
</organism>
<dbReference type="RefSeq" id="WP_188090119.1">
    <property type="nucleotide sequence ID" value="NZ_JACVFC010000003.1"/>
</dbReference>
<comment type="caution">
    <text evidence="2">The sequence shown here is derived from an EMBL/GenBank/DDBJ whole genome shotgun (WGS) entry which is preliminary data.</text>
</comment>
<evidence type="ECO:0000256" key="1">
    <source>
        <dbReference type="PROSITE-ProRule" id="PRU00339"/>
    </source>
</evidence>
<dbReference type="InterPro" id="IPR011990">
    <property type="entry name" value="TPR-like_helical_dom_sf"/>
</dbReference>
<dbReference type="SMART" id="SM00028">
    <property type="entry name" value="TPR"/>
    <property type="match status" value="2"/>
</dbReference>
<dbReference type="PANTHER" id="PTHR12558:SF13">
    <property type="entry name" value="CELL DIVISION CYCLE PROTEIN 27 HOMOLOG"/>
    <property type="match status" value="1"/>
</dbReference>
<evidence type="ECO:0008006" key="4">
    <source>
        <dbReference type="Google" id="ProtNLM"/>
    </source>
</evidence>
<name>A0ABR7TR74_9BACT</name>
<feature type="repeat" description="TPR" evidence="1">
    <location>
        <begin position="79"/>
        <end position="112"/>
    </location>
</feature>
<keyword evidence="1" id="KW-0802">TPR repeat</keyword>
<dbReference type="SUPFAM" id="SSF48452">
    <property type="entry name" value="TPR-like"/>
    <property type="match status" value="2"/>
</dbReference>
<feature type="repeat" description="TPR" evidence="1">
    <location>
        <begin position="45"/>
        <end position="78"/>
    </location>
</feature>
<proteinExistence type="predicted"/>
<keyword evidence="3" id="KW-1185">Reference proteome</keyword>
<dbReference type="PANTHER" id="PTHR12558">
    <property type="entry name" value="CELL DIVISION CYCLE 16,23,27"/>
    <property type="match status" value="1"/>
</dbReference>
<gene>
    <name evidence="2" type="ORF">ICL07_21565</name>
</gene>
<dbReference type="InterPro" id="IPR019734">
    <property type="entry name" value="TPR_rpt"/>
</dbReference>
<accession>A0ABR7TR74</accession>
<dbReference type="EMBL" id="JACVFC010000003">
    <property type="protein sequence ID" value="MBC9932992.1"/>
    <property type="molecule type" value="Genomic_DNA"/>
</dbReference>
<dbReference type="Proteomes" id="UP000659124">
    <property type="component" value="Unassembled WGS sequence"/>
</dbReference>
<sequence length="374" mass="43013">MACLCLSATAAAQGIDRNKVMEYLQDQQYDEAVGYLQPKVNPREPRDLSLLAYTYYQGGKLSEAANTYEKVLVLDSTSVPALQYLATIRTQQEQYHEAVTRYERITRLKPASALAWKQLAFSGFIAQLPDSGFAWLQHAYRLNPADARVAARMAEEWIDRKAWQRADSITRAFLAVDSTVSSVLMVAAKTAYLVKDYQRTAIIGEQLQRLNVVSPNTFVYVIAANFSLKKYQTCVELYKYVLDNNAASEHITYYAALAYTALRQYTESNELLERCIGMAKSSSLEDYYGSRSVNYENMRQYKAALANLDTSWYLSRKPLRQYSMGRIYETGLHNDRTAMKYYQRYLQLYKPGSREDEEIYQYLKSRVKTQGYSK</sequence>
<dbReference type="Pfam" id="PF12895">
    <property type="entry name" value="ANAPC3"/>
    <property type="match status" value="1"/>
</dbReference>
<dbReference type="PROSITE" id="PS50005">
    <property type="entry name" value="TPR"/>
    <property type="match status" value="2"/>
</dbReference>
<evidence type="ECO:0000313" key="2">
    <source>
        <dbReference type="EMBL" id="MBC9932992.1"/>
    </source>
</evidence>
<dbReference type="Gene3D" id="1.25.40.10">
    <property type="entry name" value="Tetratricopeptide repeat domain"/>
    <property type="match status" value="2"/>
</dbReference>
<protein>
    <recommendedName>
        <fullName evidence="4">Tetratricopeptide repeat protein</fullName>
    </recommendedName>
</protein>
<reference evidence="2 3" key="1">
    <citation type="submission" date="2020-09" db="EMBL/GenBank/DDBJ databases">
        <title>Genome sequences of type strains of Chitinophaga qingshengii and Chitinophaga varians.</title>
        <authorList>
            <person name="Kittiwongwattana C."/>
        </authorList>
    </citation>
    <scope>NUCLEOTIDE SEQUENCE [LARGE SCALE GENOMIC DNA]</scope>
    <source>
        <strain evidence="2 3">JCM 30026</strain>
    </source>
</reference>